<dbReference type="Proteomes" id="UP000286848">
    <property type="component" value="Unassembled WGS sequence"/>
</dbReference>
<evidence type="ECO:0000313" key="1">
    <source>
        <dbReference type="EMBL" id="GBG94961.1"/>
    </source>
</evidence>
<dbReference type="EMBL" id="BFFP01000022">
    <property type="protein sequence ID" value="GBG94961.1"/>
    <property type="molecule type" value="Genomic_DNA"/>
</dbReference>
<comment type="caution">
    <text evidence="1">The sequence shown here is derived from an EMBL/GenBank/DDBJ whole genome shotgun (WGS) entry which is preliminary data.</text>
</comment>
<dbReference type="RefSeq" id="WP_268226943.1">
    <property type="nucleotide sequence ID" value="NZ_BFFP01000022.1"/>
</dbReference>
<gene>
    <name evidence="1" type="ORF">LFYK43_14200</name>
</gene>
<name>A0A401ITU4_9LACO</name>
<dbReference type="AlphaFoldDB" id="A0A401ITU4"/>
<accession>A0A401ITU4</accession>
<keyword evidence="2" id="KW-1185">Reference proteome</keyword>
<evidence type="ECO:0000313" key="2">
    <source>
        <dbReference type="Proteomes" id="UP000286848"/>
    </source>
</evidence>
<proteinExistence type="predicted"/>
<protein>
    <submittedName>
        <fullName evidence="1">Uncharacterized protein</fullName>
    </submittedName>
</protein>
<sequence length="40" mass="4556">MEKPITVDEYQDNPEFWEQLALSVGGVEVKDESGKVLFDL</sequence>
<organism evidence="1 2">
    <name type="scientific">Ligilactobacillus salitolerans</name>
    <dbReference type="NCBI Taxonomy" id="1808352"/>
    <lineage>
        <taxon>Bacteria</taxon>
        <taxon>Bacillati</taxon>
        <taxon>Bacillota</taxon>
        <taxon>Bacilli</taxon>
        <taxon>Lactobacillales</taxon>
        <taxon>Lactobacillaceae</taxon>
        <taxon>Ligilactobacillus</taxon>
    </lineage>
</organism>
<reference evidence="1 2" key="1">
    <citation type="journal article" date="2019" name="Int. J. Syst. Evol. Microbiol.">
        <title>Lactobacillus salitolerans sp. nov., a novel lactic acid bacterium isolated from spent mushroom substrates.</title>
        <authorList>
            <person name="Tohno M."/>
            <person name="Tanizawa Y."/>
            <person name="Kojima Y."/>
            <person name="Sakamoto M."/>
            <person name="Nakamura Y."/>
            <person name="Ohkuma M."/>
            <person name="Kobayashi H."/>
        </authorList>
    </citation>
    <scope>NUCLEOTIDE SEQUENCE [LARGE SCALE GENOMIC DNA]</scope>
    <source>
        <strain evidence="1 2">YK43</strain>
    </source>
</reference>